<dbReference type="InterPro" id="IPR056162">
    <property type="entry name" value="WD40_MABP1-WDR62_2nd"/>
</dbReference>
<reference evidence="5" key="1">
    <citation type="journal article" date="2020" name="Fungal Divers.">
        <title>Resolving the Mortierellaceae phylogeny through synthesis of multi-gene phylogenetics and phylogenomics.</title>
        <authorList>
            <person name="Vandepol N."/>
            <person name="Liber J."/>
            <person name="Desiro A."/>
            <person name="Na H."/>
            <person name="Kennedy M."/>
            <person name="Barry K."/>
            <person name="Grigoriev I.V."/>
            <person name="Miller A.N."/>
            <person name="O'Donnell K."/>
            <person name="Stajich J.E."/>
            <person name="Bonito G."/>
        </authorList>
    </citation>
    <scope>NUCLEOTIDE SEQUENCE</scope>
    <source>
        <strain evidence="5">NVP60</strain>
    </source>
</reference>
<feature type="compositionally biased region" description="Low complexity" evidence="2">
    <location>
        <begin position="939"/>
        <end position="958"/>
    </location>
</feature>
<evidence type="ECO:0000256" key="2">
    <source>
        <dbReference type="SAM" id="MobiDB-lite"/>
    </source>
</evidence>
<keyword evidence="1" id="KW-0853">WD repeat</keyword>
<comment type="caution">
    <text evidence="5">The sequence shown here is derived from an EMBL/GenBank/DDBJ whole genome shotgun (WGS) entry which is preliminary data.</text>
</comment>
<feature type="region of interest" description="Disordered" evidence="2">
    <location>
        <begin position="1234"/>
        <end position="1255"/>
    </location>
</feature>
<dbReference type="EMBL" id="JAAAIN010000795">
    <property type="protein sequence ID" value="KAG0310784.1"/>
    <property type="molecule type" value="Genomic_DNA"/>
</dbReference>
<feature type="compositionally biased region" description="Basic and acidic residues" evidence="2">
    <location>
        <begin position="1064"/>
        <end position="1075"/>
    </location>
</feature>
<gene>
    <name evidence="5" type="primary">WDR62</name>
    <name evidence="5" type="ORF">BGZ97_012316</name>
</gene>
<dbReference type="SUPFAM" id="SSF50978">
    <property type="entry name" value="WD40 repeat-like"/>
    <property type="match status" value="2"/>
</dbReference>
<sequence length="1622" mass="174054">MRRRRKETECMLKLERVLGLTSNKPMILSVNSTHDLVAYAAGCVVVLYNHKLDKQVGLLCSATLNKAPTSGDGIMSASGSGSSHSGMLGPGGSGVGTSRGIASLGSSPRAMAGTQWMNNPMASANINPLAGLAPMSLAEPSSSFGASNPSSNKNVKPKPISCLSFSPDGQFLAIGETGHQPRILIWEVASQSLVGELQGHKFGVQAVRFSPNSKFVVSLGFQHDGYIHVWNWRTNTQIASNKVTSKVNALAFSADGSYFVTAGLRHIKFWYLNVGANKRAGSSSTRVLDGRSGILGELRDSSYVDVVCSHDGRFTYAITSNGILCLFSEGRIMEKWIDLHVRGAYSINLEERGIICACSDGFIRLFEPETLQYIATLPKPSPVGTFGIATPQDPQEGREQNEVIADVLASQFDASSSSLICIYSDRSIIVWNLADHKNAVISTSHYFHSDCVWGVEMVPEPATSDQGGNLFPPETFATYSADGSILFWNLNDNASTLPPPPSDANRLPANETSTEPPLAHKEIVRALYADENCRSWIQSPETQDGMDPGYNIVPLECGVRTVKMSPDGKFLASGDKGGNLRVHSLSTLEKLTYQEAHDTEILAIDFTDSLVQGSPVLVATAGRDRLLHVFDVLNDYALVQTLDDHSSSITCIKFAADGSRMMSCGADKSIIFRNCQKNEDGMSYQPYHQAPGRASFYDMALHGPSQTMSVVSGDRRFSVYALESGKSIHTFKAEIKGNDLTAGMAEVCSMTHLSVDPSGTIAAASGSDKSVRIYDLLHGTCLAHMVSHSEQVTSVRFTNGLNRIISTSADGCVLVWRLSKDIVRRIQSRIVENVTLPSYLQAKATEKLSIPSSSSTLGVSQRPLKIKKSTDRLTYASDYSNASRRNSTTSLMSDDFDPRADAPSDDWNTSQQQQRRSRNMSKDSRLDEDFTPISVPKPTSARTAGTRTRTSTASSVRTPLTRSRQNSTSQPVTPKSNLSSSRSTVLPELPPWNKNIVKEKVVIPPSALSFQKPAEPTSRVTKSLVKGKWLPTPGNPRPRAISLTVPNEKSLISSDPNTQETIEQQERHALSDHTPRGHSSATNVASADDDELSDETEPGFDDGLGFLVHAAAAGIETEDELIEQEAGGSEERDGDDEEAGDDESAIDSASDHDGLSPLPARYRSPGVDTSGALEMAGSFEEGERLKSPGSGYNSASASPLSRRASLKPAEPGRRSLSAKFLTAHAAAIMLGLTRSSMQERDGNTGGNGLQEGAPLELASADTTPNLEEDKEMAFADVEHVDPITADLDSRPTSLSHSGLTETGMTEGDQEPLPFEERLNTASIIKAAMRRRQRSVVIASSNTLSPTQPHIQDDAPVEEISGSAKYQDVGARGSGSEDLSKEVERTRKRLQDLGYLSKPPTTANAGSHVPSSLSSVLASTSSDKSGGELRSMDQDERVDTKSLPGGIDVKARPMSPPPMQSSSAKGVLTSPAHVTSPVGRRKTSQGGVIVAPPFLGHTDGQARAQASLDLALAGIVQSDRAPPSSIELGSVKSKKTTMSKDANGGDDASLRDAFARMSFLISHKARSAMVRLNAGDDGGAEHLAETQAWMKETRDGLLKLVGEAQGHLWTLEQAVASSSEDIE</sequence>
<feature type="compositionally biased region" description="Polar residues" evidence="2">
    <location>
        <begin position="960"/>
        <end position="984"/>
    </location>
</feature>
<dbReference type="SMART" id="SM00320">
    <property type="entry name" value="WD40"/>
    <property type="match status" value="11"/>
</dbReference>
<evidence type="ECO:0000259" key="4">
    <source>
        <dbReference type="Pfam" id="PF24782"/>
    </source>
</evidence>
<feature type="compositionally biased region" description="Acidic residues" evidence="2">
    <location>
        <begin position="1087"/>
        <end position="1100"/>
    </location>
</feature>
<dbReference type="Proteomes" id="UP000823405">
    <property type="component" value="Unassembled WGS sequence"/>
</dbReference>
<feature type="region of interest" description="Disordered" evidence="2">
    <location>
        <begin position="1285"/>
        <end position="1311"/>
    </location>
</feature>
<feature type="domain" description="Translation initiation factor beta propellor-like" evidence="3">
    <location>
        <begin position="156"/>
        <end position="263"/>
    </location>
</feature>
<feature type="compositionally biased region" description="Basic and acidic residues" evidence="2">
    <location>
        <begin position="1377"/>
        <end position="1390"/>
    </location>
</feature>
<proteinExistence type="predicted"/>
<accession>A0A9P6R1I8</accession>
<organism evidence="5 6">
    <name type="scientific">Linnemannia gamsii</name>
    <dbReference type="NCBI Taxonomy" id="64522"/>
    <lineage>
        <taxon>Eukaryota</taxon>
        <taxon>Fungi</taxon>
        <taxon>Fungi incertae sedis</taxon>
        <taxon>Mucoromycota</taxon>
        <taxon>Mortierellomycotina</taxon>
        <taxon>Mortierellomycetes</taxon>
        <taxon>Mortierellales</taxon>
        <taxon>Mortierellaceae</taxon>
        <taxon>Linnemannia</taxon>
    </lineage>
</organism>
<feature type="compositionally biased region" description="Polar residues" evidence="2">
    <location>
        <begin position="882"/>
        <end position="892"/>
    </location>
</feature>
<protein>
    <submittedName>
        <fullName evidence="5">Mitogen-activated protein kinase binding protein 1</fullName>
    </submittedName>
</protein>
<dbReference type="GO" id="GO:0016301">
    <property type="term" value="F:kinase activity"/>
    <property type="evidence" value="ECO:0007669"/>
    <property type="project" value="UniProtKB-KW"/>
</dbReference>
<keyword evidence="5" id="KW-0808">Transferase</keyword>
<dbReference type="PROSITE" id="PS50294">
    <property type="entry name" value="WD_REPEATS_REGION"/>
    <property type="match status" value="1"/>
</dbReference>
<evidence type="ECO:0000313" key="5">
    <source>
        <dbReference type="EMBL" id="KAG0310784.1"/>
    </source>
</evidence>
<feature type="region of interest" description="Disordered" evidence="2">
    <location>
        <begin position="1362"/>
        <end position="1483"/>
    </location>
</feature>
<feature type="compositionally biased region" description="Low complexity" evidence="2">
    <location>
        <begin position="1406"/>
        <end position="1423"/>
    </location>
</feature>
<dbReference type="Pfam" id="PF08662">
    <property type="entry name" value="eIF2A"/>
    <property type="match status" value="1"/>
</dbReference>
<feature type="compositionally biased region" description="Basic and acidic residues" evidence="2">
    <location>
        <begin position="1424"/>
        <end position="1439"/>
    </location>
</feature>
<feature type="region of interest" description="Disordered" evidence="2">
    <location>
        <begin position="882"/>
        <end position="989"/>
    </location>
</feature>
<dbReference type="Gene3D" id="2.130.10.10">
    <property type="entry name" value="YVTN repeat-like/Quinoprotein amine dehydrogenase"/>
    <property type="match status" value="4"/>
</dbReference>
<dbReference type="PANTHER" id="PTHR45589">
    <property type="entry name" value="WD REPEAT DOMAIN 62, ISOFORM G"/>
    <property type="match status" value="1"/>
</dbReference>
<feature type="compositionally biased region" description="Acidic residues" evidence="2">
    <location>
        <begin position="1132"/>
        <end position="1145"/>
    </location>
</feature>
<evidence type="ECO:0000313" key="6">
    <source>
        <dbReference type="Proteomes" id="UP000823405"/>
    </source>
</evidence>
<feature type="region of interest" description="Disordered" evidence="2">
    <location>
        <begin position="1027"/>
        <end position="1103"/>
    </location>
</feature>
<feature type="compositionally biased region" description="Low complexity" evidence="2">
    <location>
        <begin position="1194"/>
        <end position="1203"/>
    </location>
</feature>
<feature type="region of interest" description="Disordered" evidence="2">
    <location>
        <begin position="1118"/>
        <end position="1212"/>
    </location>
</feature>
<dbReference type="InterPro" id="IPR001680">
    <property type="entry name" value="WD40_rpt"/>
</dbReference>
<feature type="repeat" description="WD" evidence="1">
    <location>
        <begin position="785"/>
        <end position="819"/>
    </location>
</feature>
<keyword evidence="5" id="KW-0418">Kinase</keyword>
<feature type="repeat" description="WD" evidence="1">
    <location>
        <begin position="197"/>
        <end position="240"/>
    </location>
</feature>
<dbReference type="InterPro" id="IPR015943">
    <property type="entry name" value="WD40/YVTN_repeat-like_dom_sf"/>
</dbReference>
<name>A0A9P6R1I8_9FUNG</name>
<dbReference type="Pfam" id="PF24782">
    <property type="entry name" value="WD40_MABP1-WDR62_2nd"/>
    <property type="match status" value="1"/>
</dbReference>
<feature type="domain" description="MABP1/WDR62 second WD40" evidence="4">
    <location>
        <begin position="452"/>
        <end position="818"/>
    </location>
</feature>
<evidence type="ECO:0000259" key="3">
    <source>
        <dbReference type="Pfam" id="PF08662"/>
    </source>
</evidence>
<dbReference type="InterPro" id="IPR036322">
    <property type="entry name" value="WD40_repeat_dom_sf"/>
</dbReference>
<feature type="compositionally biased region" description="Polar residues" evidence="2">
    <location>
        <begin position="1290"/>
        <end position="1303"/>
    </location>
</feature>
<keyword evidence="6" id="KW-1185">Reference proteome</keyword>
<dbReference type="InterPro" id="IPR052779">
    <property type="entry name" value="WDR62"/>
</dbReference>
<dbReference type="InterPro" id="IPR013979">
    <property type="entry name" value="TIF_beta_prop-like"/>
</dbReference>
<dbReference type="OrthoDB" id="6252103at2759"/>
<dbReference type="PANTHER" id="PTHR45589:SF1">
    <property type="entry name" value="WD REPEAT DOMAIN 62, ISOFORM G"/>
    <property type="match status" value="1"/>
</dbReference>
<dbReference type="PROSITE" id="PS50082">
    <property type="entry name" value="WD_REPEATS_2"/>
    <property type="match status" value="2"/>
</dbReference>
<evidence type="ECO:0000256" key="1">
    <source>
        <dbReference type="PROSITE-ProRule" id="PRU00221"/>
    </source>
</evidence>
<feature type="compositionally biased region" description="Polar residues" evidence="2">
    <location>
        <begin position="1044"/>
        <end position="1062"/>
    </location>
</feature>